<dbReference type="GeneID" id="26234108"/>
<dbReference type="Proteomes" id="UP000595662">
    <property type="component" value="Chromosome 3"/>
</dbReference>
<dbReference type="Gene3D" id="3.30.200.20">
    <property type="entry name" value="Phosphorylase Kinase, domain 1"/>
    <property type="match status" value="1"/>
</dbReference>
<dbReference type="RefSeq" id="XP_014533018.2">
    <property type="nucleotide sequence ID" value="XM_014677532.2"/>
</dbReference>
<evidence type="ECO:0000313" key="2">
    <source>
        <dbReference type="Proteomes" id="UP000595662"/>
    </source>
</evidence>
<dbReference type="KEGG" id="pdp:PDIP_57920"/>
<dbReference type="SUPFAM" id="SSF56112">
    <property type="entry name" value="Protein kinase-like (PK-like)"/>
    <property type="match status" value="1"/>
</dbReference>
<dbReference type="VEuPathDB" id="FungiDB:PDIP_57920"/>
<proteinExistence type="predicted"/>
<keyword evidence="1" id="KW-0808">Transferase</keyword>
<evidence type="ECO:0000313" key="1">
    <source>
        <dbReference type="EMBL" id="QQK43973.1"/>
    </source>
</evidence>
<sequence length="68" mass="8018">MRCFERINDAAKPIEESRVGGYHPVHFGDILNERYQIIGKWGYGTFSIQWIARDLWLQKDVTLKAESY</sequence>
<organism evidence="1 2">
    <name type="scientific">Penicillium digitatum</name>
    <name type="common">Green mold</name>
    <dbReference type="NCBI Taxonomy" id="36651"/>
    <lineage>
        <taxon>Eukaryota</taxon>
        <taxon>Fungi</taxon>
        <taxon>Dikarya</taxon>
        <taxon>Ascomycota</taxon>
        <taxon>Pezizomycotina</taxon>
        <taxon>Eurotiomycetes</taxon>
        <taxon>Eurotiomycetidae</taxon>
        <taxon>Eurotiales</taxon>
        <taxon>Aspergillaceae</taxon>
        <taxon>Penicillium</taxon>
    </lineage>
</organism>
<keyword evidence="1" id="KW-0418">Kinase</keyword>
<dbReference type="EMBL" id="CP060776">
    <property type="protein sequence ID" value="QQK43973.1"/>
    <property type="molecule type" value="Genomic_DNA"/>
</dbReference>
<protein>
    <submittedName>
        <fullName evidence="1">Protein kinase</fullName>
    </submittedName>
</protein>
<dbReference type="GO" id="GO:0016301">
    <property type="term" value="F:kinase activity"/>
    <property type="evidence" value="ECO:0007669"/>
    <property type="project" value="UniProtKB-KW"/>
</dbReference>
<name>A0A7T6XMJ5_PENDI</name>
<reference evidence="1 2" key="1">
    <citation type="submission" date="2020-08" db="EMBL/GenBank/DDBJ databases">
        <title>The completed genome sequence of the pathogenic ascomycete fungus Penicillium digitatum.</title>
        <authorList>
            <person name="Wang M."/>
        </authorList>
    </citation>
    <scope>NUCLEOTIDE SEQUENCE [LARGE SCALE GENOMIC DNA]</scope>
    <source>
        <strain evidence="1 2">PdW03</strain>
    </source>
</reference>
<accession>A0A7T6XMJ5</accession>
<dbReference type="InterPro" id="IPR011009">
    <property type="entry name" value="Kinase-like_dom_sf"/>
</dbReference>
<dbReference type="AlphaFoldDB" id="A0A7T6XMJ5"/>
<gene>
    <name evidence="1" type="ORF">Pdw03_7874</name>
</gene>